<name>A0A2W5KKN8_9GAMM</name>
<evidence type="ECO:0000256" key="1">
    <source>
        <dbReference type="SAM" id="Phobius"/>
    </source>
</evidence>
<reference evidence="4 5" key="1">
    <citation type="submission" date="2017-08" db="EMBL/GenBank/DDBJ databases">
        <title>Infants hospitalized years apart are colonized by the same room-sourced microbial strains.</title>
        <authorList>
            <person name="Brooks B."/>
            <person name="Olm M.R."/>
            <person name="Firek B.A."/>
            <person name="Baker R."/>
            <person name="Thomas B.C."/>
            <person name="Morowitz M.J."/>
            <person name="Banfield J.F."/>
        </authorList>
    </citation>
    <scope>NUCLEOTIDE SEQUENCE [LARGE SCALE GENOMIC DNA]</scope>
    <source>
        <strain evidence="4">S2_005_003_R2_42</strain>
    </source>
</reference>
<dbReference type="InterPro" id="IPR013221">
    <property type="entry name" value="Mur_ligase_cen"/>
</dbReference>
<dbReference type="Pfam" id="PF02875">
    <property type="entry name" value="Mur_ligase_C"/>
    <property type="match status" value="1"/>
</dbReference>
<dbReference type="InterPro" id="IPR036565">
    <property type="entry name" value="Mur-like_cat_sf"/>
</dbReference>
<feature type="transmembrane region" description="Helical" evidence="1">
    <location>
        <begin position="394"/>
        <end position="415"/>
    </location>
</feature>
<dbReference type="GO" id="GO:0016881">
    <property type="term" value="F:acid-amino acid ligase activity"/>
    <property type="evidence" value="ECO:0007669"/>
    <property type="project" value="InterPro"/>
</dbReference>
<protein>
    <submittedName>
        <fullName evidence="4">Mur ligase</fullName>
    </submittedName>
</protein>
<proteinExistence type="predicted"/>
<organism evidence="4 5">
    <name type="scientific">Rhodanobacter denitrificans</name>
    <dbReference type="NCBI Taxonomy" id="666685"/>
    <lineage>
        <taxon>Bacteria</taxon>
        <taxon>Pseudomonadati</taxon>
        <taxon>Pseudomonadota</taxon>
        <taxon>Gammaproteobacteria</taxon>
        <taxon>Lysobacterales</taxon>
        <taxon>Rhodanobacteraceae</taxon>
        <taxon>Rhodanobacter</taxon>
    </lineage>
</organism>
<dbReference type="PANTHER" id="PTHR23135">
    <property type="entry name" value="MUR LIGASE FAMILY MEMBER"/>
    <property type="match status" value="1"/>
</dbReference>
<evidence type="ECO:0000313" key="5">
    <source>
        <dbReference type="Proteomes" id="UP000249046"/>
    </source>
</evidence>
<gene>
    <name evidence="4" type="ORF">DI564_07260</name>
</gene>
<dbReference type="EMBL" id="QFPO01000005">
    <property type="protein sequence ID" value="PZQ16424.1"/>
    <property type="molecule type" value="Genomic_DNA"/>
</dbReference>
<feature type="domain" description="Mur ligase central" evidence="3">
    <location>
        <begin position="190"/>
        <end position="345"/>
    </location>
</feature>
<sequence>MRDAFEDSRRLTGINPYFAQPGAALEIAPGLAADAERIARWEAGVAAARHALGWPAAPLRARPHASGATLAFAAPPDQLYAATEVNEWAWESALGEVATAFAQRHAPGYAAAWDRAGALATLRALAAAEAQPALSALLDAAAAHALPALLDDEALTLGEGSGARTWPRAALPAPAEVPWAQLHAIPVALVTGSNGKTTTTRLTAAMLAAHGWVCGYSSTDGVVVDGEALEDGDYSGPGGARAVLRDGRVQAAVLETARGGILRRGLAVTDVQAALVTNVSADHFGEYGIHDLDDLAAVKLVVGEALAADGVLVLNADDARLRGHAQPPGRRLAWFALDADQPRLAQARATGLTVCGVRDGRLMLGLDGAEHDLGAVAAMPLSIGGRARYNIANLAGAAVLAAVLGVAPATIGAVLGRFGRRNADNLGRLMRWSLGGASVWLDYAHNPAGLAGLIEVARGADGASGRLALVLGQAGNREDADIRALAATAARFAPDLVVLKDIQSYLRGRASGEIAAILADELQRRGVPAAALRTCLDEVEAVRTVLRWARAGDSLVLPVHDAAARAAAVALLDRLADQAWQPGQPLPEGG</sequence>
<evidence type="ECO:0000259" key="2">
    <source>
        <dbReference type="Pfam" id="PF02875"/>
    </source>
</evidence>
<dbReference type="AlphaFoldDB" id="A0A2W5KKN8"/>
<keyword evidence="1" id="KW-1133">Transmembrane helix</keyword>
<evidence type="ECO:0000259" key="3">
    <source>
        <dbReference type="Pfam" id="PF08245"/>
    </source>
</evidence>
<dbReference type="SUPFAM" id="SSF53623">
    <property type="entry name" value="MurD-like peptide ligases, catalytic domain"/>
    <property type="match status" value="1"/>
</dbReference>
<dbReference type="Gene3D" id="3.90.190.20">
    <property type="entry name" value="Mur ligase, C-terminal domain"/>
    <property type="match status" value="1"/>
</dbReference>
<keyword evidence="4" id="KW-0436">Ligase</keyword>
<keyword evidence="1" id="KW-0812">Transmembrane</keyword>
<evidence type="ECO:0000313" key="4">
    <source>
        <dbReference type="EMBL" id="PZQ16424.1"/>
    </source>
</evidence>
<dbReference type="GO" id="GO:0005524">
    <property type="term" value="F:ATP binding"/>
    <property type="evidence" value="ECO:0007669"/>
    <property type="project" value="InterPro"/>
</dbReference>
<dbReference type="Gene3D" id="3.40.1190.10">
    <property type="entry name" value="Mur-like, catalytic domain"/>
    <property type="match status" value="1"/>
</dbReference>
<dbReference type="InterPro" id="IPR036615">
    <property type="entry name" value="Mur_ligase_C_dom_sf"/>
</dbReference>
<dbReference type="Pfam" id="PF08245">
    <property type="entry name" value="Mur_ligase_M"/>
    <property type="match status" value="1"/>
</dbReference>
<comment type="caution">
    <text evidence="4">The sequence shown here is derived from an EMBL/GenBank/DDBJ whole genome shotgun (WGS) entry which is preliminary data.</text>
</comment>
<dbReference type="InterPro" id="IPR004101">
    <property type="entry name" value="Mur_ligase_C"/>
</dbReference>
<feature type="domain" description="Mur ligase C-terminal" evidence="2">
    <location>
        <begin position="435"/>
        <end position="556"/>
    </location>
</feature>
<dbReference type="Proteomes" id="UP000249046">
    <property type="component" value="Unassembled WGS sequence"/>
</dbReference>
<keyword evidence="1" id="KW-0472">Membrane</keyword>
<accession>A0A2W5KKN8</accession>
<dbReference type="PANTHER" id="PTHR23135:SF18">
    <property type="entry name" value="CYANOPHYCIN SYNTHETASE"/>
    <property type="match status" value="1"/>
</dbReference>
<dbReference type="SUPFAM" id="SSF53244">
    <property type="entry name" value="MurD-like peptide ligases, peptide-binding domain"/>
    <property type="match status" value="1"/>
</dbReference>